<evidence type="ECO:0000256" key="2">
    <source>
        <dbReference type="ARBA" id="ARBA00022598"/>
    </source>
</evidence>
<protein>
    <recommendedName>
        <fullName evidence="10 11">UDP-N-acetylmuramoyl-tripeptide--D-alanyl-D-alanine ligase</fullName>
        <ecNumber evidence="10 11">6.3.2.10</ecNumber>
    </recommendedName>
    <alternativeName>
        <fullName evidence="10">D-alanyl-D-alanine-adding enzyme</fullName>
    </alternativeName>
</protein>
<dbReference type="Pfam" id="PF02875">
    <property type="entry name" value="Mur_ligase_C"/>
    <property type="match status" value="1"/>
</dbReference>
<evidence type="ECO:0000313" key="15">
    <source>
        <dbReference type="EMBL" id="KOO40369.1"/>
    </source>
</evidence>
<evidence type="ECO:0000259" key="13">
    <source>
        <dbReference type="Pfam" id="PF02875"/>
    </source>
</evidence>
<evidence type="ECO:0000259" key="12">
    <source>
        <dbReference type="Pfam" id="PF01225"/>
    </source>
</evidence>
<feature type="domain" description="Mur ligase C-terminal" evidence="13">
    <location>
        <begin position="317"/>
        <end position="443"/>
    </location>
</feature>
<evidence type="ECO:0000256" key="9">
    <source>
        <dbReference type="ARBA" id="ARBA00023316"/>
    </source>
</evidence>
<feature type="binding site" evidence="10">
    <location>
        <begin position="112"/>
        <end position="118"/>
    </location>
    <ligand>
        <name>ATP</name>
        <dbReference type="ChEBI" id="CHEBI:30616"/>
    </ligand>
</feature>
<keyword evidence="2 10" id="KW-0436">Ligase</keyword>
<dbReference type="GO" id="GO:0008360">
    <property type="term" value="P:regulation of cell shape"/>
    <property type="evidence" value="ECO:0007669"/>
    <property type="project" value="UniProtKB-KW"/>
</dbReference>
<sequence>MIVRSMEEIQQMIPGSELVNGADITISGVSTDTRKIEKNNLFVPLVGDNFNGHRFVNTALENGAGALLWARSEGEYPADTAVLLVDNTLEAMQQLAKSYLQQLSVKVVGVTGSNGKTTTKDMIEAILSTTYKVLKTEGNFNNHIGLPLTVFRLEGDTDIAILEMGMSARGEIELLSKIGTPEVAVITNIGESHLLDLGSRDGIAEAKLEIVKGLQQDGVLIYNGDEPLLTSRVPAMNLKTVTVGEGKELDYYPVSIEQNSSETKFVISKDDDLIFTMPVLGKHNVHNALTAIAVGEQFNIPFETIAKGLKNLHLTNMRMEMVKGKDGLSIINDAYNASPTSMKAAIQLVQDLDGFKQKVVVLGDMLELGEDENQFHYEVGASLDPNKIDYVFVYGPLSQYLAQGAKQVFPENRVLYFDDKELLAEKLASVVHPEDLVLIKASRGMKLEEIISNLMK</sequence>
<keyword evidence="8 10" id="KW-0131">Cell cycle</keyword>
<proteinExistence type="inferred from homology"/>
<comment type="catalytic activity">
    <reaction evidence="10 11">
        <text>D-alanyl-D-alanine + UDP-N-acetyl-alpha-D-muramoyl-L-alanyl-gamma-D-glutamyl-meso-2,6-diaminopimelate + ATP = UDP-N-acetyl-alpha-D-muramoyl-L-alanyl-gamma-D-glutamyl-meso-2,6-diaminopimeloyl-D-alanyl-D-alanine + ADP + phosphate + H(+)</text>
        <dbReference type="Rhea" id="RHEA:28374"/>
        <dbReference type="ChEBI" id="CHEBI:15378"/>
        <dbReference type="ChEBI" id="CHEBI:30616"/>
        <dbReference type="ChEBI" id="CHEBI:43474"/>
        <dbReference type="ChEBI" id="CHEBI:57822"/>
        <dbReference type="ChEBI" id="CHEBI:61386"/>
        <dbReference type="ChEBI" id="CHEBI:83905"/>
        <dbReference type="ChEBI" id="CHEBI:456216"/>
        <dbReference type="EC" id="6.3.2.10"/>
    </reaction>
</comment>
<dbReference type="InterPro" id="IPR004101">
    <property type="entry name" value="Mur_ligase_C"/>
</dbReference>
<keyword evidence="1 10" id="KW-0963">Cytoplasm</keyword>
<organism evidence="15 16">
    <name type="scientific">Priestia koreensis</name>
    <dbReference type="NCBI Taxonomy" id="284581"/>
    <lineage>
        <taxon>Bacteria</taxon>
        <taxon>Bacillati</taxon>
        <taxon>Bacillota</taxon>
        <taxon>Bacilli</taxon>
        <taxon>Bacillales</taxon>
        <taxon>Bacillaceae</taxon>
        <taxon>Priestia</taxon>
    </lineage>
</organism>
<evidence type="ECO:0000256" key="3">
    <source>
        <dbReference type="ARBA" id="ARBA00022618"/>
    </source>
</evidence>
<dbReference type="Pfam" id="PF08245">
    <property type="entry name" value="Mur_ligase_M"/>
    <property type="match status" value="1"/>
</dbReference>
<evidence type="ECO:0000259" key="14">
    <source>
        <dbReference type="Pfam" id="PF08245"/>
    </source>
</evidence>
<evidence type="ECO:0000256" key="5">
    <source>
        <dbReference type="ARBA" id="ARBA00022840"/>
    </source>
</evidence>
<dbReference type="PANTHER" id="PTHR43024:SF1">
    <property type="entry name" value="UDP-N-ACETYLMURAMOYL-TRIPEPTIDE--D-ALANYL-D-ALANINE LIGASE"/>
    <property type="match status" value="1"/>
</dbReference>
<comment type="function">
    <text evidence="10 11">Involved in cell wall formation. Catalyzes the final step in the synthesis of UDP-N-acetylmuramoyl-pentapeptide, the precursor of murein.</text>
</comment>
<dbReference type="GO" id="GO:0009252">
    <property type="term" value="P:peptidoglycan biosynthetic process"/>
    <property type="evidence" value="ECO:0007669"/>
    <property type="project" value="UniProtKB-UniRule"/>
</dbReference>
<evidence type="ECO:0000313" key="16">
    <source>
        <dbReference type="Proteomes" id="UP000037558"/>
    </source>
</evidence>
<feature type="domain" description="Mur ligase N-terminal catalytic" evidence="12">
    <location>
        <begin position="25"/>
        <end position="99"/>
    </location>
</feature>
<keyword evidence="6 10" id="KW-0133">Cell shape</keyword>
<dbReference type="GO" id="GO:0005737">
    <property type="term" value="C:cytoplasm"/>
    <property type="evidence" value="ECO:0007669"/>
    <property type="project" value="UniProtKB-SubCell"/>
</dbReference>
<keyword evidence="16" id="KW-1185">Reference proteome</keyword>
<comment type="caution">
    <text evidence="15">The sequence shown here is derived from an EMBL/GenBank/DDBJ whole genome shotgun (WGS) entry which is preliminary data.</text>
</comment>
<dbReference type="STRING" id="284581.AMD01_21135"/>
<keyword evidence="3 10" id="KW-0132">Cell division</keyword>
<evidence type="ECO:0000256" key="6">
    <source>
        <dbReference type="ARBA" id="ARBA00022960"/>
    </source>
</evidence>
<dbReference type="Gene3D" id="3.40.1190.10">
    <property type="entry name" value="Mur-like, catalytic domain"/>
    <property type="match status" value="1"/>
</dbReference>
<dbReference type="InterPro" id="IPR036565">
    <property type="entry name" value="Mur-like_cat_sf"/>
</dbReference>
<dbReference type="GO" id="GO:0008766">
    <property type="term" value="F:UDP-N-acetylmuramoylalanyl-D-glutamyl-2,6-diaminopimelate-D-alanyl-D-alanine ligase activity"/>
    <property type="evidence" value="ECO:0007669"/>
    <property type="project" value="RHEA"/>
</dbReference>
<dbReference type="SUPFAM" id="SSF53244">
    <property type="entry name" value="MurD-like peptide ligases, peptide-binding domain"/>
    <property type="match status" value="1"/>
</dbReference>
<dbReference type="NCBIfam" id="TIGR01143">
    <property type="entry name" value="murF"/>
    <property type="match status" value="1"/>
</dbReference>
<dbReference type="AlphaFoldDB" id="A0A0M0KNH6"/>
<comment type="similarity">
    <text evidence="10">Belongs to the MurCDEF family. MurF subfamily.</text>
</comment>
<dbReference type="GO" id="GO:0005524">
    <property type="term" value="F:ATP binding"/>
    <property type="evidence" value="ECO:0007669"/>
    <property type="project" value="UniProtKB-UniRule"/>
</dbReference>
<dbReference type="HAMAP" id="MF_02019">
    <property type="entry name" value="MurF"/>
    <property type="match status" value="1"/>
</dbReference>
<keyword evidence="9 10" id="KW-0961">Cell wall biogenesis/degradation</keyword>
<dbReference type="InterPro" id="IPR036615">
    <property type="entry name" value="Mur_ligase_C_dom_sf"/>
</dbReference>
<dbReference type="GO" id="GO:0047480">
    <property type="term" value="F:UDP-N-acetylmuramoyl-tripeptide-D-alanyl-D-alanine ligase activity"/>
    <property type="evidence" value="ECO:0007669"/>
    <property type="project" value="UniProtKB-UniRule"/>
</dbReference>
<dbReference type="Gene3D" id="3.40.1390.10">
    <property type="entry name" value="MurE/MurF, N-terminal domain"/>
    <property type="match status" value="1"/>
</dbReference>
<accession>A0A0M0KNH6</accession>
<dbReference type="PANTHER" id="PTHR43024">
    <property type="entry name" value="UDP-N-ACETYLMURAMOYL-TRIPEPTIDE--D-ALANYL-D-ALANINE LIGASE"/>
    <property type="match status" value="1"/>
</dbReference>
<dbReference type="Pfam" id="PF01225">
    <property type="entry name" value="Mur_ligase"/>
    <property type="match status" value="1"/>
</dbReference>
<evidence type="ECO:0000256" key="4">
    <source>
        <dbReference type="ARBA" id="ARBA00022741"/>
    </source>
</evidence>
<dbReference type="PATRIC" id="fig|284581.3.peg.1707"/>
<dbReference type="InterPro" id="IPR035911">
    <property type="entry name" value="MurE/MurF_N"/>
</dbReference>
<dbReference type="SUPFAM" id="SSF53623">
    <property type="entry name" value="MurD-like peptide ligases, catalytic domain"/>
    <property type="match status" value="1"/>
</dbReference>
<dbReference type="RefSeq" id="WP_053403434.1">
    <property type="nucleotide sequence ID" value="NZ_LILC01000035.1"/>
</dbReference>
<dbReference type="InterPro" id="IPR013221">
    <property type="entry name" value="Mur_ligase_cen"/>
</dbReference>
<evidence type="ECO:0000256" key="10">
    <source>
        <dbReference type="HAMAP-Rule" id="MF_02019"/>
    </source>
</evidence>
<dbReference type="InterPro" id="IPR051046">
    <property type="entry name" value="MurCDEF_CellWall_CoF430Synth"/>
</dbReference>
<dbReference type="OrthoDB" id="9801978at2"/>
<dbReference type="SUPFAM" id="SSF63418">
    <property type="entry name" value="MurE/MurF N-terminal domain"/>
    <property type="match status" value="1"/>
</dbReference>
<dbReference type="GO" id="GO:0051301">
    <property type="term" value="P:cell division"/>
    <property type="evidence" value="ECO:0007669"/>
    <property type="project" value="UniProtKB-KW"/>
</dbReference>
<dbReference type="Proteomes" id="UP000037558">
    <property type="component" value="Unassembled WGS sequence"/>
</dbReference>
<evidence type="ECO:0000256" key="8">
    <source>
        <dbReference type="ARBA" id="ARBA00023306"/>
    </source>
</evidence>
<name>A0A0M0KNH6_9BACI</name>
<dbReference type="InterPro" id="IPR005863">
    <property type="entry name" value="UDP-N-AcMur_synth"/>
</dbReference>
<dbReference type="Gene3D" id="3.90.190.20">
    <property type="entry name" value="Mur ligase, C-terminal domain"/>
    <property type="match status" value="1"/>
</dbReference>
<keyword evidence="7 10" id="KW-0573">Peptidoglycan synthesis</keyword>
<evidence type="ECO:0000256" key="1">
    <source>
        <dbReference type="ARBA" id="ARBA00022490"/>
    </source>
</evidence>
<gene>
    <name evidence="10" type="primary">murF</name>
    <name evidence="15" type="ORF">AMD01_21135</name>
</gene>
<dbReference type="InterPro" id="IPR000713">
    <property type="entry name" value="Mur_ligase_N"/>
</dbReference>
<keyword evidence="4 10" id="KW-0547">Nucleotide-binding</keyword>
<dbReference type="UniPathway" id="UPA00219"/>
<comment type="subcellular location">
    <subcellularLocation>
        <location evidence="10 11">Cytoplasm</location>
    </subcellularLocation>
</comment>
<evidence type="ECO:0000256" key="7">
    <source>
        <dbReference type="ARBA" id="ARBA00022984"/>
    </source>
</evidence>
<reference evidence="16" key="1">
    <citation type="submission" date="2015-08" db="EMBL/GenBank/DDBJ databases">
        <title>Fjat-14210 dsm16467.</title>
        <authorList>
            <person name="Liu B."/>
            <person name="Wang J."/>
            <person name="Zhu Y."/>
            <person name="Liu G."/>
            <person name="Chen Q."/>
            <person name="Chen Z."/>
            <person name="Lan J."/>
            <person name="Che J."/>
            <person name="Ge C."/>
            <person name="Shi H."/>
            <person name="Pan Z."/>
            <person name="Liu X."/>
        </authorList>
    </citation>
    <scope>NUCLEOTIDE SEQUENCE [LARGE SCALE GENOMIC DNA]</scope>
    <source>
        <strain evidence="16">DSM 16467</strain>
    </source>
</reference>
<dbReference type="EMBL" id="LILC01000035">
    <property type="protein sequence ID" value="KOO40369.1"/>
    <property type="molecule type" value="Genomic_DNA"/>
</dbReference>
<feature type="domain" description="Mur ligase central" evidence="14">
    <location>
        <begin position="110"/>
        <end position="294"/>
    </location>
</feature>
<dbReference type="GO" id="GO:0071555">
    <property type="term" value="P:cell wall organization"/>
    <property type="evidence" value="ECO:0007669"/>
    <property type="project" value="UniProtKB-KW"/>
</dbReference>
<comment type="pathway">
    <text evidence="10 11">Cell wall biogenesis; peptidoglycan biosynthesis.</text>
</comment>
<evidence type="ECO:0000256" key="11">
    <source>
        <dbReference type="RuleBase" id="RU004136"/>
    </source>
</evidence>
<keyword evidence="5 10" id="KW-0067">ATP-binding</keyword>
<dbReference type="EC" id="6.3.2.10" evidence="10 11"/>